<sequence length="147" mass="17216">MDMSKVLGLGLVIIPSWNDPEDMTRDEPKHVNNISFRLSKEGLRMIMTTYLYFPLFVDTIEHVYADNPRSVVAVVPWLSSVLWSCGRRLSGKRWRVDIGSLPYIYHESSRRVVYLRDVIRIPYHRRKPGASKTTRRETRELELALLL</sequence>
<evidence type="ECO:0000313" key="4">
    <source>
        <dbReference type="Proteomes" id="UP000465220"/>
    </source>
</evidence>
<keyword evidence="4" id="KW-1185">Reference proteome</keyword>
<evidence type="ECO:0000313" key="1">
    <source>
        <dbReference type="EMBL" id="GAQ07534.1"/>
    </source>
</evidence>
<dbReference type="Proteomes" id="UP000051487">
    <property type="component" value="Unassembled WGS sequence"/>
</dbReference>
<organism evidence="1 3">
    <name type="scientific">Aspergillus lentulus</name>
    <dbReference type="NCBI Taxonomy" id="293939"/>
    <lineage>
        <taxon>Eukaryota</taxon>
        <taxon>Fungi</taxon>
        <taxon>Dikarya</taxon>
        <taxon>Ascomycota</taxon>
        <taxon>Pezizomycotina</taxon>
        <taxon>Eurotiomycetes</taxon>
        <taxon>Eurotiomycetidae</taxon>
        <taxon>Eurotiales</taxon>
        <taxon>Aspergillaceae</taxon>
        <taxon>Aspergillus</taxon>
        <taxon>Aspergillus subgen. Fumigati</taxon>
    </lineage>
</organism>
<dbReference type="AlphaFoldDB" id="A0AAN4TAW3"/>
<dbReference type="Proteomes" id="UP000465220">
    <property type="component" value="Unassembled WGS sequence"/>
</dbReference>
<dbReference type="EMBL" id="BLKI01000117">
    <property type="protein sequence ID" value="GFF93461.1"/>
    <property type="molecule type" value="Genomic_DNA"/>
</dbReference>
<gene>
    <name evidence="1" type="ORF">ALT_4855</name>
    <name evidence="2" type="ORF">IFM60648_10092</name>
</gene>
<comment type="caution">
    <text evidence="1">The sequence shown here is derived from an EMBL/GenBank/DDBJ whole genome shotgun (WGS) entry which is preliminary data.</text>
</comment>
<proteinExistence type="predicted"/>
<accession>A0AAN4TAW3</accession>
<evidence type="ECO:0000313" key="3">
    <source>
        <dbReference type="Proteomes" id="UP000051487"/>
    </source>
</evidence>
<reference evidence="2 4" key="2">
    <citation type="submission" date="2020-01" db="EMBL/GenBank/DDBJ databases">
        <title>Draft genome sequence of Aspergillus lentulus IFM 60648.</title>
        <authorList>
            <person name="Takahashi H."/>
            <person name="Yaguchi T."/>
        </authorList>
    </citation>
    <scope>NUCLEOTIDE SEQUENCE [LARGE SCALE GENOMIC DNA]</scope>
    <source>
        <strain evidence="2 4">IFM 60648</strain>
    </source>
</reference>
<reference evidence="1 3" key="1">
    <citation type="submission" date="2015-11" db="EMBL/GenBank/DDBJ databases">
        <title>Aspergillus lentulus strain IFM 54703T.</title>
        <authorList>
            <person name="Kusuya Y."/>
            <person name="Sakai K."/>
            <person name="Kamei K."/>
            <person name="Takahashi H."/>
            <person name="Yaguchi T."/>
        </authorList>
    </citation>
    <scope>NUCLEOTIDE SEQUENCE [LARGE SCALE GENOMIC DNA]</scope>
    <source>
        <strain evidence="1 3">IFM 54703</strain>
    </source>
</reference>
<name>A0AAN4TAW3_ASPLE</name>
<dbReference type="EMBL" id="BCLY01000009">
    <property type="protein sequence ID" value="GAQ07534.1"/>
    <property type="molecule type" value="Genomic_DNA"/>
</dbReference>
<evidence type="ECO:0000313" key="2">
    <source>
        <dbReference type="EMBL" id="GFF93461.1"/>
    </source>
</evidence>
<protein>
    <submittedName>
        <fullName evidence="1">Uncharacterized protein</fullName>
    </submittedName>
</protein>